<keyword evidence="6" id="KW-1185">Reference proteome</keyword>
<dbReference type="InterPro" id="IPR010982">
    <property type="entry name" value="Lambda_DNA-bd_dom_sf"/>
</dbReference>
<evidence type="ECO:0000256" key="2">
    <source>
        <dbReference type="ARBA" id="ARBA00023125"/>
    </source>
</evidence>
<comment type="caution">
    <text evidence="5">The sequence shown here is derived from an EMBL/GenBank/DDBJ whole genome shotgun (WGS) entry which is preliminary data.</text>
</comment>
<sequence length="337" mass="35082">MSPSNRVTIPDLADELGLSVGTVSSALNGKSSVAESTRKRVLDLARLRGYKFNTAARGLRFGRPTTFALHVPLAARTLSYYMQFAIGFADAAATVDVDVVLSASNAAGRGEAFRVDGAAVADWEASSGGIEELIHAQVPVVAADGFPCNAPSPAAIVQVDYHGQIHRILESARAGGATRVALVAPDDSLQARWTTDVIDACAAACAEFGLPMQTARFPIFGTSEDLTELVRSLLADADAPDCIVFGGQNLAGYAASNLQLGTPGSAVPWIASCAGDQLTEIGSSTITAIDANPIALGARCATLLHELVTAESAPSEPIVEPWPSTIAWGDHWPRLDA</sequence>
<name>A0ABW5RKT3_9MICO</name>
<evidence type="ECO:0000256" key="1">
    <source>
        <dbReference type="ARBA" id="ARBA00023015"/>
    </source>
</evidence>
<accession>A0ABW5RKT3</accession>
<dbReference type="RefSeq" id="WP_066059139.1">
    <property type="nucleotide sequence ID" value="NZ_JBHUNF010000010.1"/>
</dbReference>
<dbReference type="Pfam" id="PF00356">
    <property type="entry name" value="LacI"/>
    <property type="match status" value="1"/>
</dbReference>
<evidence type="ECO:0000313" key="6">
    <source>
        <dbReference type="Proteomes" id="UP001597453"/>
    </source>
</evidence>
<dbReference type="CDD" id="cd01392">
    <property type="entry name" value="HTH_LacI"/>
    <property type="match status" value="1"/>
</dbReference>
<dbReference type="SUPFAM" id="SSF47413">
    <property type="entry name" value="lambda repressor-like DNA-binding domains"/>
    <property type="match status" value="1"/>
</dbReference>
<evidence type="ECO:0000256" key="3">
    <source>
        <dbReference type="ARBA" id="ARBA00023163"/>
    </source>
</evidence>
<dbReference type="EMBL" id="JBHUNF010000010">
    <property type="protein sequence ID" value="MFD2675514.1"/>
    <property type="molecule type" value="Genomic_DNA"/>
</dbReference>
<dbReference type="PANTHER" id="PTHR30146">
    <property type="entry name" value="LACI-RELATED TRANSCRIPTIONAL REPRESSOR"/>
    <property type="match status" value="1"/>
</dbReference>
<proteinExistence type="predicted"/>
<feature type="domain" description="HTH lacI-type" evidence="4">
    <location>
        <begin position="7"/>
        <end position="61"/>
    </location>
</feature>
<gene>
    <name evidence="5" type="ORF">ACFSUQ_09455</name>
</gene>
<dbReference type="InterPro" id="IPR000843">
    <property type="entry name" value="HTH_LacI"/>
</dbReference>
<evidence type="ECO:0000313" key="5">
    <source>
        <dbReference type="EMBL" id="MFD2675514.1"/>
    </source>
</evidence>
<reference evidence="6" key="1">
    <citation type="journal article" date="2019" name="Int. J. Syst. Evol. Microbiol.">
        <title>The Global Catalogue of Microorganisms (GCM) 10K type strain sequencing project: providing services to taxonomists for standard genome sequencing and annotation.</title>
        <authorList>
            <consortium name="The Broad Institute Genomics Platform"/>
            <consortium name="The Broad Institute Genome Sequencing Center for Infectious Disease"/>
            <person name="Wu L."/>
            <person name="Ma J."/>
        </authorList>
    </citation>
    <scope>NUCLEOTIDE SEQUENCE [LARGE SCALE GENOMIC DNA]</scope>
    <source>
        <strain evidence="6">TISTR 1511</strain>
    </source>
</reference>
<dbReference type="SMART" id="SM00354">
    <property type="entry name" value="HTH_LACI"/>
    <property type="match status" value="1"/>
</dbReference>
<keyword evidence="3" id="KW-0804">Transcription</keyword>
<dbReference type="Proteomes" id="UP001597453">
    <property type="component" value="Unassembled WGS sequence"/>
</dbReference>
<dbReference type="SUPFAM" id="SSF53822">
    <property type="entry name" value="Periplasmic binding protein-like I"/>
    <property type="match status" value="1"/>
</dbReference>
<keyword evidence="1" id="KW-0805">Transcription regulation</keyword>
<protein>
    <submittedName>
        <fullName evidence="5">LacI family DNA-binding transcriptional regulator</fullName>
    </submittedName>
</protein>
<evidence type="ECO:0000259" key="4">
    <source>
        <dbReference type="PROSITE" id="PS50932"/>
    </source>
</evidence>
<dbReference type="PANTHER" id="PTHR30146:SF109">
    <property type="entry name" value="HTH-TYPE TRANSCRIPTIONAL REGULATOR GALS"/>
    <property type="match status" value="1"/>
</dbReference>
<organism evidence="5 6">
    <name type="scientific">Gulosibacter bifidus</name>
    <dbReference type="NCBI Taxonomy" id="272239"/>
    <lineage>
        <taxon>Bacteria</taxon>
        <taxon>Bacillati</taxon>
        <taxon>Actinomycetota</taxon>
        <taxon>Actinomycetes</taxon>
        <taxon>Micrococcales</taxon>
        <taxon>Microbacteriaceae</taxon>
        <taxon>Gulosibacter</taxon>
    </lineage>
</organism>
<dbReference type="GO" id="GO:0003677">
    <property type="term" value="F:DNA binding"/>
    <property type="evidence" value="ECO:0007669"/>
    <property type="project" value="UniProtKB-KW"/>
</dbReference>
<keyword evidence="2 5" id="KW-0238">DNA-binding</keyword>
<dbReference type="PROSITE" id="PS50932">
    <property type="entry name" value="HTH_LACI_2"/>
    <property type="match status" value="1"/>
</dbReference>
<dbReference type="Gene3D" id="3.40.50.2300">
    <property type="match status" value="2"/>
</dbReference>
<dbReference type="InterPro" id="IPR028082">
    <property type="entry name" value="Peripla_BP_I"/>
</dbReference>
<dbReference type="Gene3D" id="1.10.260.40">
    <property type="entry name" value="lambda repressor-like DNA-binding domains"/>
    <property type="match status" value="1"/>
</dbReference>